<keyword evidence="3" id="KW-1185">Reference proteome</keyword>
<evidence type="ECO:0000313" key="3">
    <source>
        <dbReference type="Proteomes" id="UP001652542"/>
    </source>
</evidence>
<gene>
    <name evidence="2" type="ORF">OEW28_16600</name>
</gene>
<proteinExistence type="predicted"/>
<evidence type="ECO:0000313" key="2">
    <source>
        <dbReference type="EMBL" id="MCV2870246.1"/>
    </source>
</evidence>
<name>A0ABT2ZGL0_9RHOB</name>
<feature type="compositionally biased region" description="Basic and acidic residues" evidence="1">
    <location>
        <begin position="73"/>
        <end position="86"/>
    </location>
</feature>
<accession>A0ABT2ZGL0</accession>
<reference evidence="2 3" key="1">
    <citation type="submission" date="2022-10" db="EMBL/GenBank/DDBJ databases">
        <title>Defluviimonas sp. nov., isolated from ocean surface water.</title>
        <authorList>
            <person name="He W."/>
            <person name="Wang L."/>
            <person name="Zhang D.-F."/>
        </authorList>
    </citation>
    <scope>NUCLEOTIDE SEQUENCE [LARGE SCALE GENOMIC DNA]</scope>
    <source>
        <strain evidence="2 3">WL0002</strain>
    </source>
</reference>
<comment type="caution">
    <text evidence="2">The sequence shown here is derived from an EMBL/GenBank/DDBJ whole genome shotgun (WGS) entry which is preliminary data.</text>
</comment>
<dbReference type="EMBL" id="JAOWKY010000005">
    <property type="protein sequence ID" value="MCV2870246.1"/>
    <property type="molecule type" value="Genomic_DNA"/>
</dbReference>
<dbReference type="Proteomes" id="UP001652542">
    <property type="component" value="Unassembled WGS sequence"/>
</dbReference>
<sequence length="103" mass="11178">MIGKLVLRIVCRWAQRPTEFGKAPAKRTKRIFGLAEKFGGNAAPGDWSAFGQKPGKNAPSLVSTNGKRLALRGQDDRPSEQSDPHRFTSLMAGPSAPAYRQAV</sequence>
<dbReference type="RefSeq" id="WP_263735921.1">
    <property type="nucleotide sequence ID" value="NZ_JAOWKY010000005.1"/>
</dbReference>
<evidence type="ECO:0000256" key="1">
    <source>
        <dbReference type="SAM" id="MobiDB-lite"/>
    </source>
</evidence>
<protein>
    <submittedName>
        <fullName evidence="2">Uncharacterized protein</fullName>
    </submittedName>
</protein>
<feature type="region of interest" description="Disordered" evidence="1">
    <location>
        <begin position="45"/>
        <end position="103"/>
    </location>
</feature>
<organism evidence="2 3">
    <name type="scientific">Albidovulum marisflavi</name>
    <dbReference type="NCBI Taxonomy" id="2984159"/>
    <lineage>
        <taxon>Bacteria</taxon>
        <taxon>Pseudomonadati</taxon>
        <taxon>Pseudomonadota</taxon>
        <taxon>Alphaproteobacteria</taxon>
        <taxon>Rhodobacterales</taxon>
        <taxon>Paracoccaceae</taxon>
        <taxon>Albidovulum</taxon>
    </lineage>
</organism>